<evidence type="ECO:0000256" key="2">
    <source>
        <dbReference type="SAM" id="SignalP"/>
    </source>
</evidence>
<sequence length="108" mass="11295">MLVGAFFAVLALLVSLTEAYEDSPKPATSSSPALAMPASSSNVAGGQSDAPSAYPDMAVCKVQTVPYWVDCFEDNSSGNKEHLPLPPPDMVGGPIFEAHRSIVICSTH</sequence>
<dbReference type="EMBL" id="KZ819677">
    <property type="protein sequence ID" value="PWN25043.1"/>
    <property type="molecule type" value="Genomic_DNA"/>
</dbReference>
<keyword evidence="4" id="KW-1185">Reference proteome</keyword>
<accession>A0A316UM99</accession>
<feature type="signal peptide" evidence="2">
    <location>
        <begin position="1"/>
        <end position="19"/>
    </location>
</feature>
<evidence type="ECO:0000313" key="4">
    <source>
        <dbReference type="Proteomes" id="UP000245884"/>
    </source>
</evidence>
<feature type="region of interest" description="Disordered" evidence="1">
    <location>
        <begin position="22"/>
        <end position="49"/>
    </location>
</feature>
<dbReference type="GeneID" id="37030315"/>
<proteinExistence type="predicted"/>
<dbReference type="Proteomes" id="UP000245884">
    <property type="component" value="Unassembled WGS sequence"/>
</dbReference>
<name>A0A316UM99_9BASI</name>
<organism evidence="3 4">
    <name type="scientific">Jaminaea rosea</name>
    <dbReference type="NCBI Taxonomy" id="1569628"/>
    <lineage>
        <taxon>Eukaryota</taxon>
        <taxon>Fungi</taxon>
        <taxon>Dikarya</taxon>
        <taxon>Basidiomycota</taxon>
        <taxon>Ustilaginomycotina</taxon>
        <taxon>Exobasidiomycetes</taxon>
        <taxon>Microstromatales</taxon>
        <taxon>Microstromatales incertae sedis</taxon>
        <taxon>Jaminaea</taxon>
    </lineage>
</organism>
<gene>
    <name evidence="3" type="ORF">BDZ90DRAFT_262500</name>
</gene>
<keyword evidence="2" id="KW-0732">Signal</keyword>
<protein>
    <submittedName>
        <fullName evidence="3">Uncharacterized protein</fullName>
    </submittedName>
</protein>
<evidence type="ECO:0000313" key="3">
    <source>
        <dbReference type="EMBL" id="PWN25043.1"/>
    </source>
</evidence>
<dbReference type="AlphaFoldDB" id="A0A316UM99"/>
<reference evidence="3 4" key="1">
    <citation type="journal article" date="2018" name="Mol. Biol. Evol.">
        <title>Broad Genomic Sampling Reveals a Smut Pathogenic Ancestry of the Fungal Clade Ustilaginomycotina.</title>
        <authorList>
            <person name="Kijpornyongpan T."/>
            <person name="Mondo S.J."/>
            <person name="Barry K."/>
            <person name="Sandor L."/>
            <person name="Lee J."/>
            <person name="Lipzen A."/>
            <person name="Pangilinan J."/>
            <person name="LaButti K."/>
            <person name="Hainaut M."/>
            <person name="Henrissat B."/>
            <person name="Grigoriev I.V."/>
            <person name="Spatafora J.W."/>
            <person name="Aime M.C."/>
        </authorList>
    </citation>
    <scope>NUCLEOTIDE SEQUENCE [LARGE SCALE GENOMIC DNA]</scope>
    <source>
        <strain evidence="3 4">MCA 5214</strain>
    </source>
</reference>
<dbReference type="RefSeq" id="XP_025359655.1">
    <property type="nucleotide sequence ID" value="XM_025508492.1"/>
</dbReference>
<evidence type="ECO:0000256" key="1">
    <source>
        <dbReference type="SAM" id="MobiDB-lite"/>
    </source>
</evidence>
<feature type="chain" id="PRO_5016427168" evidence="2">
    <location>
        <begin position="20"/>
        <end position="108"/>
    </location>
</feature>
<feature type="compositionally biased region" description="Low complexity" evidence="1">
    <location>
        <begin position="26"/>
        <end position="41"/>
    </location>
</feature>